<sequence>HEHRLQRFAILCDECKCCKLLRLHASFRNNELKLGPKHKRQCLQQQQQQQPATMASRR</sequence>
<keyword evidence="3" id="KW-1185">Reference proteome</keyword>
<proteinExistence type="predicted"/>
<comment type="caution">
    <text evidence="2">The sequence shown here is derived from an EMBL/GenBank/DDBJ whole genome shotgun (WGS) entry which is preliminary data.</text>
</comment>
<dbReference type="EMBL" id="CAJHJT010000012">
    <property type="protein sequence ID" value="CAD6999482.1"/>
    <property type="molecule type" value="Genomic_DNA"/>
</dbReference>
<evidence type="ECO:0000313" key="2">
    <source>
        <dbReference type="EMBL" id="CAD6999482.1"/>
    </source>
</evidence>
<evidence type="ECO:0000256" key="1">
    <source>
        <dbReference type="SAM" id="MobiDB-lite"/>
    </source>
</evidence>
<feature type="non-terminal residue" evidence="2">
    <location>
        <position position="1"/>
    </location>
</feature>
<organism evidence="2 3">
    <name type="scientific">Ceratitis capitata</name>
    <name type="common">Mediterranean fruit fly</name>
    <name type="synonym">Tephritis capitata</name>
    <dbReference type="NCBI Taxonomy" id="7213"/>
    <lineage>
        <taxon>Eukaryota</taxon>
        <taxon>Metazoa</taxon>
        <taxon>Ecdysozoa</taxon>
        <taxon>Arthropoda</taxon>
        <taxon>Hexapoda</taxon>
        <taxon>Insecta</taxon>
        <taxon>Pterygota</taxon>
        <taxon>Neoptera</taxon>
        <taxon>Endopterygota</taxon>
        <taxon>Diptera</taxon>
        <taxon>Brachycera</taxon>
        <taxon>Muscomorpha</taxon>
        <taxon>Tephritoidea</taxon>
        <taxon>Tephritidae</taxon>
        <taxon>Ceratitis</taxon>
        <taxon>Ceratitis</taxon>
    </lineage>
</organism>
<accession>A0A811UJV2</accession>
<feature type="region of interest" description="Disordered" evidence="1">
    <location>
        <begin position="38"/>
        <end position="58"/>
    </location>
</feature>
<dbReference type="Proteomes" id="UP000606786">
    <property type="component" value="Unassembled WGS sequence"/>
</dbReference>
<evidence type="ECO:0000313" key="3">
    <source>
        <dbReference type="Proteomes" id="UP000606786"/>
    </source>
</evidence>
<name>A0A811UJV2_CERCA</name>
<dbReference type="AlphaFoldDB" id="A0A811UJV2"/>
<reference evidence="2" key="1">
    <citation type="submission" date="2020-11" db="EMBL/GenBank/DDBJ databases">
        <authorList>
            <person name="Whitehead M."/>
        </authorList>
    </citation>
    <scope>NUCLEOTIDE SEQUENCE</scope>
    <source>
        <strain evidence="2">EGII</strain>
    </source>
</reference>
<protein>
    <submittedName>
        <fullName evidence="2">(Mediterranean fruit fly) hypothetical protein</fullName>
    </submittedName>
</protein>
<gene>
    <name evidence="2" type="ORF">CCAP1982_LOCUS8006</name>
</gene>